<sequence>MEIQEELTTIQVLRQVQSFDYQSTIPDEILSFFDEHFNFSSWSWDNKYLFHQYINNLYPSSINYQDTVIYIDDPGKKSRLLESASWLIKILQDEQSSEKNQKIAFELTCILPEFWAISHEEKIDFSCSSKRLAMEYLYHVEVGLSIRSGASINDKEMIDCFIENLKKQKWKEIAENQWLLNTLYENLHLDPHQSYSFISEHHSHEILTLINQETKIYNLLYWLALLPEKHRQPFALQTTNNLAKFLLLFALRHLCGDGMNKEQIQLLDIWQDCPDEWFLIFNQYAARYPYLQLGLGAFLANASNEKICLYIDSLHLSENEASIKECLEYFFAHATKDKIQHLCRLSYEKWKNWGFGNTCSIGRSILDRALVRYFQTMLSKQDRADFIQNEINQILNFQQQWFASKIELDKFICLHLSRMQPACLANVLQGDLSLSFDDINKRYCLPTQFENDLRWRNWIHLDLWRKNFPPLAA</sequence>
<evidence type="ECO:0000313" key="1">
    <source>
        <dbReference type="EMBL" id="MDG9698933.1"/>
    </source>
</evidence>
<dbReference type="RefSeq" id="WP_279523925.1">
    <property type="nucleotide sequence ID" value="NZ_JARVII010000005.1"/>
</dbReference>
<protein>
    <submittedName>
        <fullName evidence="1">Uncharacterized protein</fullName>
    </submittedName>
</protein>
<proteinExistence type="predicted"/>
<accession>A0AAW6RIZ6</accession>
<dbReference type="EMBL" id="JARVII010000005">
    <property type="protein sequence ID" value="MDG9698933.1"/>
    <property type="molecule type" value="Genomic_DNA"/>
</dbReference>
<organism evidence="1 2">
    <name type="scientific">Ottowia cancrivicina</name>
    <dbReference type="NCBI Taxonomy" id="3040346"/>
    <lineage>
        <taxon>Bacteria</taxon>
        <taxon>Pseudomonadati</taxon>
        <taxon>Pseudomonadota</taxon>
        <taxon>Betaproteobacteria</taxon>
        <taxon>Burkholderiales</taxon>
        <taxon>Comamonadaceae</taxon>
        <taxon>Ottowia</taxon>
    </lineage>
</organism>
<name>A0AAW6RIZ6_9BURK</name>
<keyword evidence="2" id="KW-1185">Reference proteome</keyword>
<gene>
    <name evidence="1" type="ORF">QB898_04225</name>
</gene>
<evidence type="ECO:0000313" key="2">
    <source>
        <dbReference type="Proteomes" id="UP001237156"/>
    </source>
</evidence>
<dbReference type="AlphaFoldDB" id="A0AAW6RIZ6"/>
<dbReference type="Proteomes" id="UP001237156">
    <property type="component" value="Unassembled WGS sequence"/>
</dbReference>
<comment type="caution">
    <text evidence="1">The sequence shown here is derived from an EMBL/GenBank/DDBJ whole genome shotgun (WGS) entry which is preliminary data.</text>
</comment>
<reference evidence="1 2" key="1">
    <citation type="submission" date="2023-04" db="EMBL/GenBank/DDBJ databases">
        <title>Ottowia paracancer sp. nov., isolated from human stomach.</title>
        <authorList>
            <person name="Song Y."/>
        </authorList>
    </citation>
    <scope>NUCLEOTIDE SEQUENCE [LARGE SCALE GENOMIC DNA]</scope>
    <source>
        <strain evidence="1 2">10c7w1</strain>
    </source>
</reference>